<proteinExistence type="predicted"/>
<sequence>MFKNGDLRTFFRKAQPSASEPAEVKNEKPQPKQSSSATEPTVPKGFSTTWSPGPPTPHTPSRPDVAPSGLPTAPTSSSVPADHQPPPSSNGTARSDGFVSGRSFIKSSDDEGSDSDSSLEDLETILLPKSSTASSQSTKLNHTPPRRAARSGRLTSKLYSSPLAVPPRYAFDLNDLVKDALDEEKLEASSKRVKAMIEKANDSDRNSLSPDMGADASLSGFHHGKLLEEVVAEREDGGMQKVLQAMRRTEATLVDKRWYFFDTKGKSRKLDRQPFPMDVVSTSDHWRNELGDPAMREQAFVSGFVEDMIVMGTPLPDELFLWVLDEVYFEIDDYLQTCYCGVIIESAEQVQRLINPDTIRKIFQHLGSTITATDLNQKIKPVPAISDQYSGHNWTKLSTIVKLFGKIGGLVQQQVRTFLVGVLLRMSIDNVVMEDIDLFFSVQRAFESLCDHVPEDVWEKFCVEVCGTFFKVVEPSTLQLHVVNCIPSTSGRIHDLRRRLAMAFYFNDIKYIAKPSHSIINLDHIQNRLNDAEFKINEKTDFRELAARITLLDIAVDDGRHEDLDLTDPDKENDFNESVDMLVSRIKAVLRATSTTAGAAFISRIEAKEVVDLVSNRIMTIRARRKAKISIFDPKPLKKEEDLSREQKLMQKFLGEAG</sequence>
<dbReference type="AlphaFoldDB" id="A0A3E2HGI0"/>
<feature type="region of interest" description="Disordered" evidence="1">
    <location>
        <begin position="1"/>
        <end position="154"/>
    </location>
</feature>
<evidence type="ECO:0000256" key="1">
    <source>
        <dbReference type="SAM" id="MobiDB-lite"/>
    </source>
</evidence>
<dbReference type="EMBL" id="NCSJ02000053">
    <property type="protein sequence ID" value="RFU32528.1"/>
    <property type="molecule type" value="Genomic_DNA"/>
</dbReference>
<organism evidence="2 3">
    <name type="scientific">Scytalidium lignicola</name>
    <name type="common">Hyphomycete</name>
    <dbReference type="NCBI Taxonomy" id="5539"/>
    <lineage>
        <taxon>Eukaryota</taxon>
        <taxon>Fungi</taxon>
        <taxon>Dikarya</taxon>
        <taxon>Ascomycota</taxon>
        <taxon>Pezizomycotina</taxon>
        <taxon>Leotiomycetes</taxon>
        <taxon>Leotiomycetes incertae sedis</taxon>
        <taxon>Scytalidium</taxon>
    </lineage>
</organism>
<reference evidence="2 3" key="1">
    <citation type="submission" date="2018-05" db="EMBL/GenBank/DDBJ databases">
        <title>Draft genome sequence of Scytalidium lignicola DSM 105466, a ubiquitous saprotrophic fungus.</title>
        <authorList>
            <person name="Buettner E."/>
            <person name="Gebauer A.M."/>
            <person name="Hofrichter M."/>
            <person name="Liers C."/>
            <person name="Kellner H."/>
        </authorList>
    </citation>
    <scope>NUCLEOTIDE SEQUENCE [LARGE SCALE GENOMIC DNA]</scope>
    <source>
        <strain evidence="2 3">DSM 105466</strain>
    </source>
</reference>
<comment type="caution">
    <text evidence="2">The sequence shown here is derived from an EMBL/GenBank/DDBJ whole genome shotgun (WGS) entry which is preliminary data.</text>
</comment>
<protein>
    <submittedName>
        <fullName evidence="2">Uncharacterized protein</fullName>
    </submittedName>
</protein>
<dbReference type="OMA" id="TLLRMSM"/>
<dbReference type="OrthoDB" id="5350396at2759"/>
<accession>A0A3E2HGI0</accession>
<dbReference type="Proteomes" id="UP000258309">
    <property type="component" value="Unassembled WGS sequence"/>
</dbReference>
<dbReference type="STRING" id="5539.A0A3E2HGI0"/>
<gene>
    <name evidence="2" type="ORF">B7463_g3840</name>
</gene>
<evidence type="ECO:0000313" key="2">
    <source>
        <dbReference type="EMBL" id="RFU32528.1"/>
    </source>
</evidence>
<feature type="non-terminal residue" evidence="2">
    <location>
        <position position="658"/>
    </location>
</feature>
<evidence type="ECO:0000313" key="3">
    <source>
        <dbReference type="Proteomes" id="UP000258309"/>
    </source>
</evidence>
<feature type="compositionally biased region" description="Polar residues" evidence="1">
    <location>
        <begin position="129"/>
        <end position="141"/>
    </location>
</feature>
<feature type="compositionally biased region" description="Acidic residues" evidence="1">
    <location>
        <begin position="110"/>
        <end position="123"/>
    </location>
</feature>
<keyword evidence="3" id="KW-1185">Reference proteome</keyword>
<feature type="non-terminal residue" evidence="2">
    <location>
        <position position="1"/>
    </location>
</feature>
<name>A0A3E2HGI0_SCYLI</name>